<dbReference type="EC" id="3.2.1.18" evidence="3"/>
<evidence type="ECO:0000313" key="6">
    <source>
        <dbReference type="Proteomes" id="UP000429232"/>
    </source>
</evidence>
<dbReference type="InterPro" id="IPR011040">
    <property type="entry name" value="Sialidase"/>
</dbReference>
<dbReference type="PANTHER" id="PTHR10628">
    <property type="entry name" value="SIALIDASE"/>
    <property type="match status" value="1"/>
</dbReference>
<dbReference type="GO" id="GO:0005737">
    <property type="term" value="C:cytoplasm"/>
    <property type="evidence" value="ECO:0007669"/>
    <property type="project" value="TreeGrafter"/>
</dbReference>
<evidence type="ECO:0000313" key="5">
    <source>
        <dbReference type="EMBL" id="QQL50141.1"/>
    </source>
</evidence>
<dbReference type="Proteomes" id="UP000429232">
    <property type="component" value="Chromosome"/>
</dbReference>
<dbReference type="InterPro" id="IPR026856">
    <property type="entry name" value="Sialidase_fam"/>
</dbReference>
<keyword evidence="6" id="KW-1185">Reference proteome</keyword>
<dbReference type="Gene3D" id="2.120.10.10">
    <property type="match status" value="1"/>
</dbReference>
<reference evidence="5 6" key="1">
    <citation type="submission" date="2020-12" db="EMBL/GenBank/DDBJ databases">
        <title>HMF7856_wgs.fasta genome submission.</title>
        <authorList>
            <person name="Kang H."/>
            <person name="Kim H."/>
            <person name="Joh K."/>
        </authorList>
    </citation>
    <scope>NUCLEOTIDE SEQUENCE [LARGE SCALE GENOMIC DNA]</scope>
    <source>
        <strain evidence="5 6">HMF7856</strain>
    </source>
</reference>
<accession>A0A6I4HWA0</accession>
<evidence type="ECO:0000259" key="4">
    <source>
        <dbReference type="Pfam" id="PF13088"/>
    </source>
</evidence>
<evidence type="ECO:0000256" key="2">
    <source>
        <dbReference type="ARBA" id="ARBA00009348"/>
    </source>
</evidence>
<dbReference type="CDD" id="cd15482">
    <property type="entry name" value="Sialidase_non-viral"/>
    <property type="match status" value="1"/>
</dbReference>
<proteinExistence type="inferred from homology"/>
<organism evidence="5 6">
    <name type="scientific">Mucilaginibacter ginkgonis</name>
    <dbReference type="NCBI Taxonomy" id="2682091"/>
    <lineage>
        <taxon>Bacteria</taxon>
        <taxon>Pseudomonadati</taxon>
        <taxon>Bacteroidota</taxon>
        <taxon>Sphingobacteriia</taxon>
        <taxon>Sphingobacteriales</taxon>
        <taxon>Sphingobacteriaceae</taxon>
        <taxon>Mucilaginibacter</taxon>
    </lineage>
</organism>
<gene>
    <name evidence="5" type="ORF">GO620_001435</name>
</gene>
<dbReference type="GO" id="GO:0006689">
    <property type="term" value="P:ganglioside catabolic process"/>
    <property type="evidence" value="ECO:0007669"/>
    <property type="project" value="TreeGrafter"/>
</dbReference>
<name>A0A6I4HWA0_9SPHI</name>
<evidence type="ECO:0000256" key="1">
    <source>
        <dbReference type="ARBA" id="ARBA00000427"/>
    </source>
</evidence>
<comment type="similarity">
    <text evidence="2">Belongs to the glycosyl hydrolase 33 family.</text>
</comment>
<protein>
    <recommendedName>
        <fullName evidence="3">exo-alpha-sialidase</fullName>
        <ecNumber evidence="3">3.2.1.18</ecNumber>
    </recommendedName>
</protein>
<evidence type="ECO:0000256" key="3">
    <source>
        <dbReference type="ARBA" id="ARBA00012733"/>
    </source>
</evidence>
<dbReference type="EMBL" id="CP066775">
    <property type="protein sequence ID" value="QQL50141.1"/>
    <property type="molecule type" value="Genomic_DNA"/>
</dbReference>
<dbReference type="PANTHER" id="PTHR10628:SF30">
    <property type="entry name" value="EXO-ALPHA-SIALIDASE"/>
    <property type="match status" value="1"/>
</dbReference>
<comment type="catalytic activity">
    <reaction evidence="1">
        <text>Hydrolysis of alpha-(2-&gt;3)-, alpha-(2-&gt;6)-, alpha-(2-&gt;8)- glycosidic linkages of terminal sialic acid residues in oligosaccharides, glycoproteins, glycolipids, colominic acid and synthetic substrates.</text>
        <dbReference type="EC" id="3.2.1.18"/>
    </reaction>
</comment>
<feature type="domain" description="Sialidase" evidence="4">
    <location>
        <begin position="83"/>
        <end position="381"/>
    </location>
</feature>
<dbReference type="GO" id="GO:0004308">
    <property type="term" value="F:exo-alpha-sialidase activity"/>
    <property type="evidence" value="ECO:0007669"/>
    <property type="project" value="UniProtKB-EC"/>
</dbReference>
<dbReference type="PROSITE" id="PS51257">
    <property type="entry name" value="PROKAR_LIPOPROTEIN"/>
    <property type="match status" value="1"/>
</dbReference>
<sequence length="420" mass="45511">MKKTALKVLQASFIMGCLVIVMGCKKSPLNSATSENVSVNNPVKGTNAVTTTSSDPTYQRIFVGGTGGYHSYRIPSIIKTTAGTLIAFAEGRVSSNEDYGNIDIVFKRSTDNGATWGSMGVAVGTGTSTFAQGTCGNPTAVVDQSNGKIWLFMSWNDFGKNQNGDDGKTKIGVGDRPVYMLYSTNDGVSWSTPVNMTATLQPAGTAFDAMGPGIGIQTTINNAGRLIIPATSRNIYSDDHGDTWSYASTPGGTSESTIVELANGSFYRNDRPTLSNWNAHKRRWISTGQSLTSFAPFTFADDSLLDPRMEGSMLRYNLSEPKRILFLNSASTVTRLNMRIRISYDEGQSWQISRRVYDYLTTTQEHDQGKGGYSSMVKTADLRIGALIENNDAVGDDTGHQSIEFVKFGLAWVINGQTEP</sequence>
<dbReference type="KEGG" id="mgik:GO620_001435"/>
<dbReference type="GO" id="GO:0009313">
    <property type="term" value="P:oligosaccharide catabolic process"/>
    <property type="evidence" value="ECO:0007669"/>
    <property type="project" value="TreeGrafter"/>
</dbReference>
<dbReference type="InterPro" id="IPR036278">
    <property type="entry name" value="Sialidase_sf"/>
</dbReference>
<dbReference type="AlphaFoldDB" id="A0A6I4HWA0"/>
<dbReference type="RefSeq" id="WP_157522984.1">
    <property type="nucleotide sequence ID" value="NZ_CP066775.1"/>
</dbReference>
<dbReference type="Pfam" id="PF13088">
    <property type="entry name" value="BNR_2"/>
    <property type="match status" value="1"/>
</dbReference>
<dbReference type="SUPFAM" id="SSF50939">
    <property type="entry name" value="Sialidases"/>
    <property type="match status" value="1"/>
</dbReference>
<dbReference type="GO" id="GO:0016020">
    <property type="term" value="C:membrane"/>
    <property type="evidence" value="ECO:0007669"/>
    <property type="project" value="TreeGrafter"/>
</dbReference>